<feature type="transmembrane region" description="Helical" evidence="6">
    <location>
        <begin position="12"/>
        <end position="32"/>
    </location>
</feature>
<evidence type="ECO:0000256" key="2">
    <source>
        <dbReference type="ARBA" id="ARBA00022692"/>
    </source>
</evidence>
<feature type="compositionally biased region" description="Low complexity" evidence="5">
    <location>
        <begin position="254"/>
        <end position="279"/>
    </location>
</feature>
<evidence type="ECO:0000256" key="3">
    <source>
        <dbReference type="ARBA" id="ARBA00022989"/>
    </source>
</evidence>
<feature type="transmembrane region" description="Helical" evidence="6">
    <location>
        <begin position="497"/>
        <end position="515"/>
    </location>
</feature>
<dbReference type="EMBL" id="JAPMOS010000004">
    <property type="protein sequence ID" value="KAJ4462033.1"/>
    <property type="molecule type" value="Genomic_DNA"/>
</dbReference>
<feature type="transmembrane region" description="Helical" evidence="6">
    <location>
        <begin position="104"/>
        <end position="127"/>
    </location>
</feature>
<comment type="caution">
    <text evidence="7">The sequence shown here is derived from an EMBL/GenBank/DDBJ whole genome shotgun (WGS) entry which is preliminary data.</text>
</comment>
<dbReference type="Proteomes" id="UP001141327">
    <property type="component" value="Unassembled WGS sequence"/>
</dbReference>
<evidence type="ECO:0000256" key="5">
    <source>
        <dbReference type="SAM" id="MobiDB-lite"/>
    </source>
</evidence>
<dbReference type="SUPFAM" id="SSF103473">
    <property type="entry name" value="MFS general substrate transporter"/>
    <property type="match status" value="1"/>
</dbReference>
<feature type="transmembrane region" description="Helical" evidence="6">
    <location>
        <begin position="170"/>
        <end position="192"/>
    </location>
</feature>
<keyword evidence="3 6" id="KW-1133">Transmembrane helix</keyword>
<dbReference type="Pfam" id="PF07690">
    <property type="entry name" value="MFS_1"/>
    <property type="match status" value="1"/>
</dbReference>
<reference evidence="7" key="1">
    <citation type="journal article" date="2022" name="bioRxiv">
        <title>Genomics of Preaxostyla Flagellates Illuminates Evolutionary Transitions and the Path Towards Mitochondrial Loss.</title>
        <authorList>
            <person name="Novak L.V.F."/>
            <person name="Treitli S.C."/>
            <person name="Pyrih J."/>
            <person name="Halakuc P."/>
            <person name="Pipaliya S.V."/>
            <person name="Vacek V."/>
            <person name="Brzon O."/>
            <person name="Soukal P."/>
            <person name="Eme L."/>
            <person name="Dacks J.B."/>
            <person name="Karnkowska A."/>
            <person name="Elias M."/>
            <person name="Hampl V."/>
        </authorList>
    </citation>
    <scope>NUCLEOTIDE SEQUENCE</scope>
    <source>
        <strain evidence="7">RCP-MX</strain>
    </source>
</reference>
<feature type="transmembrane region" description="Helical" evidence="6">
    <location>
        <begin position="425"/>
        <end position="446"/>
    </location>
</feature>
<evidence type="ECO:0000256" key="6">
    <source>
        <dbReference type="SAM" id="Phobius"/>
    </source>
</evidence>
<keyword evidence="8" id="KW-1185">Reference proteome</keyword>
<feature type="transmembrane region" description="Helical" evidence="6">
    <location>
        <begin position="139"/>
        <end position="164"/>
    </location>
</feature>
<feature type="transmembrane region" description="Helical" evidence="6">
    <location>
        <begin position="458"/>
        <end position="476"/>
    </location>
</feature>
<dbReference type="InterPro" id="IPR036259">
    <property type="entry name" value="MFS_trans_sf"/>
</dbReference>
<sequence>MAQEYKLYKRRWLILALYSILSIWIQIIWIAFSPVAELTASYYQVPFFYVDALSSSWMLCFVLFSLAALQVFDRLGPRWGMIIGSTCLVAGCGIRWCGSDPDQFWILFGGQALASFAQLFTLGAPTLISSRWFGEKERVLATTIGSQSSSIGISVGFAMMSVLVHEGSDIPFMLQLQFIVACVLMVLVLLFYRRAPPTPPSRAAAQEVEEEEHRAQEERRKRLARKALRLARKQARRAAKGRRTPGRADDLAPAEEPTPGAAAALAGAEEGGPPADEGAEQAEAINAEQAEPIYSALEPSEAPEGPKGAQAPLPPKCCQSSGSMGALWYFARLPAVWLHVLTTGTVMGSFWTLSTVLDQVVAPLGVTDEAAGWLAAVAGFSPDLPLSRVCDLCAGSFMTLAGIIGALVLSPLVDRFKNFKRFQVALALLYTGMLVGFTVITIPPWIAPWGSSTPQPWGTWPLWVLTGGVGLVLFGMEPIAMELAAEVSFPLISEGSSCTFVMMGANGSALALQMIMNALADPATGHFLWSMVMLTGVTTAMSLAMIFVPAPYHRLAFERYHKHLQAAEVAYTPEGIAEVAYTPEGIAAAAPTAPAGPPLLGADLDLGGLLAVAVAAKEETLAKEEAQGQGQVVVDGRGDEEEKAVSAPPPTERTPLLLARALDSPAPGISPGASERTPTIGG</sequence>
<dbReference type="Gene3D" id="1.20.1250.20">
    <property type="entry name" value="MFS general substrate transporter like domains"/>
    <property type="match status" value="1"/>
</dbReference>
<comment type="subcellular location">
    <subcellularLocation>
        <location evidence="1">Membrane</location>
        <topology evidence="1">Multi-pass membrane protein</topology>
    </subcellularLocation>
</comment>
<feature type="transmembrane region" description="Helical" evidence="6">
    <location>
        <begin position="394"/>
        <end position="413"/>
    </location>
</feature>
<keyword evidence="2 6" id="KW-0812">Transmembrane</keyword>
<protein>
    <submittedName>
        <fullName evidence="7">MFS-type transporter</fullName>
    </submittedName>
</protein>
<organism evidence="7 8">
    <name type="scientific">Paratrimastix pyriformis</name>
    <dbReference type="NCBI Taxonomy" id="342808"/>
    <lineage>
        <taxon>Eukaryota</taxon>
        <taxon>Metamonada</taxon>
        <taxon>Preaxostyla</taxon>
        <taxon>Paratrimastigidae</taxon>
        <taxon>Paratrimastix</taxon>
    </lineage>
</organism>
<gene>
    <name evidence="7" type="ORF">PAPYR_1197</name>
</gene>
<feature type="transmembrane region" description="Helical" evidence="6">
    <location>
        <begin position="79"/>
        <end position="98"/>
    </location>
</feature>
<name>A0ABQ8UUJ7_9EUKA</name>
<evidence type="ECO:0000313" key="7">
    <source>
        <dbReference type="EMBL" id="KAJ4462033.1"/>
    </source>
</evidence>
<evidence type="ECO:0000256" key="1">
    <source>
        <dbReference type="ARBA" id="ARBA00004141"/>
    </source>
</evidence>
<dbReference type="InterPro" id="IPR049680">
    <property type="entry name" value="FLVCR1-2_SLC49-like"/>
</dbReference>
<feature type="compositionally biased region" description="Basic residues" evidence="5">
    <location>
        <begin position="234"/>
        <end position="245"/>
    </location>
</feature>
<feature type="region of interest" description="Disordered" evidence="5">
    <location>
        <begin position="234"/>
        <end position="279"/>
    </location>
</feature>
<feature type="region of interest" description="Disordered" evidence="5">
    <location>
        <begin position="198"/>
        <end position="220"/>
    </location>
</feature>
<feature type="transmembrane region" description="Helical" evidence="6">
    <location>
        <begin position="329"/>
        <end position="351"/>
    </location>
</feature>
<accession>A0ABQ8UUJ7</accession>
<dbReference type="InterPro" id="IPR011701">
    <property type="entry name" value="MFS"/>
</dbReference>
<evidence type="ECO:0000313" key="8">
    <source>
        <dbReference type="Proteomes" id="UP001141327"/>
    </source>
</evidence>
<feature type="compositionally biased region" description="Basic and acidic residues" evidence="5">
    <location>
        <begin position="211"/>
        <end position="220"/>
    </location>
</feature>
<keyword evidence="4 6" id="KW-0472">Membrane</keyword>
<feature type="transmembrane region" description="Helical" evidence="6">
    <location>
        <begin position="527"/>
        <end position="552"/>
    </location>
</feature>
<feature type="region of interest" description="Disordered" evidence="5">
    <location>
        <begin position="624"/>
        <end position="682"/>
    </location>
</feature>
<proteinExistence type="predicted"/>
<dbReference type="PANTHER" id="PTHR10924">
    <property type="entry name" value="MAJOR FACILITATOR SUPERFAMILY PROTEIN-RELATED"/>
    <property type="match status" value="1"/>
</dbReference>
<evidence type="ECO:0000256" key="4">
    <source>
        <dbReference type="ARBA" id="ARBA00023136"/>
    </source>
</evidence>
<feature type="transmembrane region" description="Helical" evidence="6">
    <location>
        <begin position="52"/>
        <end position="72"/>
    </location>
</feature>
<dbReference type="PANTHER" id="PTHR10924:SF6">
    <property type="entry name" value="SOLUTE CARRIER FAMILY 49 MEMBER A3"/>
    <property type="match status" value="1"/>
</dbReference>